<evidence type="ECO:0000256" key="4">
    <source>
        <dbReference type="PIRSR" id="PIRSR638970-1"/>
    </source>
</evidence>
<dbReference type="EC" id="4.2.2.1" evidence="8"/>
<accession>A0A2L1U2J1</accession>
<evidence type="ECO:0000259" key="5">
    <source>
        <dbReference type="Pfam" id="PF02278"/>
    </source>
</evidence>
<dbReference type="InterPro" id="IPR011071">
    <property type="entry name" value="Lyase_8-like_C"/>
</dbReference>
<dbReference type="SUPFAM" id="SSF49863">
    <property type="entry name" value="Hyaluronate lyase-like, C-terminal domain"/>
    <property type="match status" value="1"/>
</dbReference>
<dbReference type="Pfam" id="PF02278">
    <property type="entry name" value="Lyase_8"/>
    <property type="match status" value="1"/>
</dbReference>
<evidence type="ECO:0000256" key="2">
    <source>
        <dbReference type="ARBA" id="ARBA00022729"/>
    </source>
</evidence>
<dbReference type="RefSeq" id="WP_079940186.1">
    <property type="nucleotide sequence ID" value="NZ_CP019655.1"/>
</dbReference>
<dbReference type="SUPFAM" id="SSF48230">
    <property type="entry name" value="Chondroitin AC/alginate lyase"/>
    <property type="match status" value="1"/>
</dbReference>
<comment type="similarity">
    <text evidence="1">Belongs to the polysaccharide lyase 8 family.</text>
</comment>
<gene>
    <name evidence="8" type="ORF">ERICIII_03023</name>
</gene>
<dbReference type="EMBL" id="CP019655">
    <property type="protein sequence ID" value="AVF27150.1"/>
    <property type="molecule type" value="Genomic_DNA"/>
</dbReference>
<dbReference type="InterPro" id="IPR008929">
    <property type="entry name" value="Chondroitin_lyas"/>
</dbReference>
<feature type="domain" description="Polysaccharide lyase 8 N-terminal alpha-helical" evidence="7">
    <location>
        <begin position="39"/>
        <end position="350"/>
    </location>
</feature>
<dbReference type="GO" id="GO:0030246">
    <property type="term" value="F:carbohydrate binding"/>
    <property type="evidence" value="ECO:0007669"/>
    <property type="project" value="InterPro"/>
</dbReference>
<dbReference type="GeneID" id="64219576"/>
<evidence type="ECO:0000313" key="8">
    <source>
        <dbReference type="EMBL" id="AVF27150.1"/>
    </source>
</evidence>
<name>A0A2L1U2J1_9BACL</name>
<feature type="active site" evidence="4">
    <location>
        <position position="268"/>
    </location>
</feature>
<organism evidence="8 9">
    <name type="scientific">Paenibacillus larvae subsp. larvae</name>
    <dbReference type="NCBI Taxonomy" id="147375"/>
    <lineage>
        <taxon>Bacteria</taxon>
        <taxon>Bacillati</taxon>
        <taxon>Bacillota</taxon>
        <taxon>Bacilli</taxon>
        <taxon>Bacillales</taxon>
        <taxon>Paenibacillaceae</taxon>
        <taxon>Paenibacillus</taxon>
    </lineage>
</organism>
<dbReference type="InterPro" id="IPR014718">
    <property type="entry name" value="GH-type_carb-bd"/>
</dbReference>
<reference evidence="9" key="1">
    <citation type="submission" date="2017-02" db="EMBL/GenBank/DDBJ databases">
        <title>Delineation of Paenibacillus larvae strains originating from foulbrood outbreaks.</title>
        <authorList>
            <person name="Beims H."/>
            <person name="Bunk B."/>
            <person name="Sproeer C."/>
            <person name="Mohr K.I."/>
            <person name="Pradella S."/>
            <person name="Guenther G."/>
            <person name="Rohde M."/>
            <person name="von der Ohe W."/>
            <person name="Steinert M."/>
        </authorList>
    </citation>
    <scope>NUCLEOTIDE SEQUENCE [LARGE SCALE GENOMIC DNA]</scope>
    <source>
        <strain evidence="9">Eric_III</strain>
    </source>
</reference>
<feature type="active site" evidence="4">
    <location>
        <position position="322"/>
    </location>
</feature>
<keyword evidence="2" id="KW-0732">Signal</keyword>
<evidence type="ECO:0000259" key="7">
    <source>
        <dbReference type="Pfam" id="PF08124"/>
    </source>
</evidence>
<dbReference type="InterPro" id="IPR011013">
    <property type="entry name" value="Gal_mutarotase_sf_dom"/>
</dbReference>
<feature type="active site" evidence="4">
    <location>
        <position position="259"/>
    </location>
</feature>
<dbReference type="InterPro" id="IPR004103">
    <property type="entry name" value="Lyase_8_C"/>
</dbReference>
<dbReference type="Gene3D" id="1.50.10.100">
    <property type="entry name" value="Chondroitin AC/alginate lyase"/>
    <property type="match status" value="1"/>
</dbReference>
<dbReference type="GO" id="GO:0030340">
    <property type="term" value="F:hyaluronate lyase activity"/>
    <property type="evidence" value="ECO:0007669"/>
    <property type="project" value="UniProtKB-EC"/>
</dbReference>
<dbReference type="InterPro" id="IPR003159">
    <property type="entry name" value="Lyase_8_central_dom"/>
</dbReference>
<proteinExistence type="inferred from homology"/>
<dbReference type="InterPro" id="IPR038970">
    <property type="entry name" value="Lyase_8"/>
</dbReference>
<evidence type="ECO:0000256" key="1">
    <source>
        <dbReference type="ARBA" id="ARBA00006699"/>
    </source>
</evidence>
<dbReference type="Pfam" id="PF08124">
    <property type="entry name" value="Lyase_8_N"/>
    <property type="match status" value="1"/>
</dbReference>
<sequence length="800" mass="88879" precursor="true">MKKLGISVLLILVIFSGSYQGKWTKAEPIPDNEKALLNWHVYLTGEKLGPQDTDLSALIGQKEEELQNKEGTGIWDTIVKGEANSYLWGKYQNWKTNSADITGTIQAIEKMAVLYNTQDSKYYHDAALKQDILYALEWFYSNMFNESVSKTYGNWWDWEIGAPQSYNNTLVLMKNVLTSDTVGKYLRAVDWFVPNPNYRLNGIKETGANLLDKCLVVTIRGLLENNTAKITLGTSSAGSAYNKVTSGDGFYEDGSFIQHNYVPYTGGYGEVLLSRTADLFELLEGTAFLSQLSGVDLIYDYIPVTYMPSLYGGASMDMTKGRGISREFTNYRLTGRNLLYEIYIISRQHSNINFRQTYAGFVKNAILSDTAFANYYEGLSIHKAQILKSLVADRSIEPLPDNRDQNVMMSAMSQMFHQKSDFAVGISMFSKKISAFEYGNGENKKGWYTGAGALYLYNGDQTQFSEDYWPTVDMMRLPGITTDHKEGTLTGWKNYANTKSWTGGVSDGKNGSASMYYSMSGVTGSSLEAKKSWFLLDDKIVALGAGINSKEARNTETIVDNRKLEKDGGNLVQVNGTPLLSGDSKTLSAVKWAHLGSPKHYGEIGYVFPEETTIQAEKEKRQGKWSDLRDGSSSSRVSNYFATFAIPHGTQPSGAAYSYILLPNKSAEETEKYANSPDITIIANTPKQQAVKDHSANLWIGNFHEKGRLGQVEAMTRGAIMVKNKDGGLELTFSDPMREQSQLVFTLHGYTGITVSDSNPAISISEDSSGQSVTFTINTAAKDGRSYYLKVNYMNSLSEL</sequence>
<evidence type="ECO:0000313" key="9">
    <source>
        <dbReference type="Proteomes" id="UP000239833"/>
    </source>
</evidence>
<evidence type="ECO:0000259" key="6">
    <source>
        <dbReference type="Pfam" id="PF02884"/>
    </source>
</evidence>
<dbReference type="SUPFAM" id="SSF74650">
    <property type="entry name" value="Galactose mutarotase-like"/>
    <property type="match status" value="1"/>
</dbReference>
<dbReference type="PANTHER" id="PTHR38481">
    <property type="entry name" value="HYALURONATE LYASE"/>
    <property type="match status" value="1"/>
</dbReference>
<dbReference type="PANTHER" id="PTHR38481:SF1">
    <property type="entry name" value="HYALURONATE LYASE"/>
    <property type="match status" value="1"/>
</dbReference>
<dbReference type="GO" id="GO:0005975">
    <property type="term" value="P:carbohydrate metabolic process"/>
    <property type="evidence" value="ECO:0007669"/>
    <property type="project" value="InterPro"/>
</dbReference>
<feature type="domain" description="Polysaccharide lyase family 8 C-terminal" evidence="6">
    <location>
        <begin position="680"/>
        <end position="743"/>
    </location>
</feature>
<keyword evidence="3 8" id="KW-0456">Lyase</keyword>
<dbReference type="Pfam" id="PF02884">
    <property type="entry name" value="Lyase_8_C"/>
    <property type="match status" value="1"/>
</dbReference>
<protein>
    <submittedName>
        <fullName evidence="8">Hyaluronate lyase</fullName>
        <ecNumber evidence="8">4.2.2.1</ecNumber>
    </submittedName>
</protein>
<dbReference type="GO" id="GO:0005576">
    <property type="term" value="C:extracellular region"/>
    <property type="evidence" value="ECO:0007669"/>
    <property type="project" value="InterPro"/>
</dbReference>
<evidence type="ECO:0000256" key="3">
    <source>
        <dbReference type="ARBA" id="ARBA00023239"/>
    </source>
</evidence>
<dbReference type="AlphaFoldDB" id="A0A2L1U2J1"/>
<dbReference type="Gene3D" id="2.70.98.10">
    <property type="match status" value="1"/>
</dbReference>
<feature type="domain" description="Polysaccharide lyase family 8 central" evidence="5">
    <location>
        <begin position="410"/>
        <end position="665"/>
    </location>
</feature>
<dbReference type="InterPro" id="IPR012970">
    <property type="entry name" value="Lyase_8_alpha_N"/>
</dbReference>
<dbReference type="CDD" id="cd01083">
    <property type="entry name" value="GAG_Lyase"/>
    <property type="match status" value="1"/>
</dbReference>
<dbReference type="STRING" id="147375.BXP28_07675"/>
<dbReference type="Proteomes" id="UP000239833">
    <property type="component" value="Chromosome"/>
</dbReference>
<dbReference type="Gene3D" id="2.60.220.10">
    <property type="entry name" value="Polysaccharide lyase family 8-like, C-terminal"/>
    <property type="match status" value="1"/>
</dbReference>